<accession>A0A2P4YS98</accession>
<protein>
    <submittedName>
        <fullName evidence="1">Uncharacterized protein</fullName>
    </submittedName>
</protein>
<name>A0A2P4YS98_9STRA</name>
<evidence type="ECO:0000313" key="2">
    <source>
        <dbReference type="Proteomes" id="UP000237271"/>
    </source>
</evidence>
<proteinExistence type="predicted"/>
<comment type="caution">
    <text evidence="1">The sequence shown here is derived from an EMBL/GenBank/DDBJ whole genome shotgun (WGS) entry which is preliminary data.</text>
</comment>
<evidence type="ECO:0000313" key="1">
    <source>
        <dbReference type="EMBL" id="POM80678.1"/>
    </source>
</evidence>
<reference evidence="1 2" key="1">
    <citation type="journal article" date="2017" name="Genome Biol. Evol.">
        <title>Phytophthora megakarya and P. palmivora, closely related causal agents of cacao black pod rot, underwent increases in genome sizes and gene numbers by different mechanisms.</title>
        <authorList>
            <person name="Ali S.S."/>
            <person name="Shao J."/>
            <person name="Lary D.J."/>
            <person name="Kronmiller B."/>
            <person name="Shen D."/>
            <person name="Strem M.D."/>
            <person name="Amoako-Attah I."/>
            <person name="Akrofi A.Y."/>
            <person name="Begoude B.A."/>
            <person name="Ten Hoopen G.M."/>
            <person name="Coulibaly K."/>
            <person name="Kebe B.I."/>
            <person name="Melnick R.L."/>
            <person name="Guiltinan M.J."/>
            <person name="Tyler B.M."/>
            <person name="Meinhardt L.W."/>
            <person name="Bailey B.A."/>
        </authorList>
    </citation>
    <scope>NUCLEOTIDE SEQUENCE [LARGE SCALE GENOMIC DNA]</scope>
    <source>
        <strain evidence="2">sbr112.9</strain>
    </source>
</reference>
<dbReference type="EMBL" id="NCKW01000337">
    <property type="protein sequence ID" value="POM80678.1"/>
    <property type="molecule type" value="Genomic_DNA"/>
</dbReference>
<dbReference type="OrthoDB" id="128234at2759"/>
<dbReference type="Proteomes" id="UP000237271">
    <property type="component" value="Unassembled WGS sequence"/>
</dbReference>
<dbReference type="AlphaFoldDB" id="A0A2P4YS98"/>
<organism evidence="1 2">
    <name type="scientific">Phytophthora palmivora</name>
    <dbReference type="NCBI Taxonomy" id="4796"/>
    <lineage>
        <taxon>Eukaryota</taxon>
        <taxon>Sar</taxon>
        <taxon>Stramenopiles</taxon>
        <taxon>Oomycota</taxon>
        <taxon>Peronosporomycetes</taxon>
        <taxon>Peronosporales</taxon>
        <taxon>Peronosporaceae</taxon>
        <taxon>Phytophthora</taxon>
    </lineage>
</organism>
<gene>
    <name evidence="1" type="ORF">PHPALM_1456</name>
</gene>
<keyword evidence="2" id="KW-1185">Reference proteome</keyword>
<sequence length="185" mass="21222">MTTQTSKELLWKRIAARQLLRRHIAEQDNAQHRAILQVQMEEARNLKQLTKYRTKTELRDFPKMLQDSDELLPEIDILYVEKGMHNLQCPGHKQLEERNMVGNGVYLEIMHQNLVPFTSINTGKSVWVSLSEIGMRSLEGVKDDNKEVSFHAQHSEESNNTMVTNYFAATSGVPAESTPQVLEVC</sequence>